<keyword evidence="4" id="KW-1185">Reference proteome</keyword>
<feature type="transmembrane region" description="Helical" evidence="2">
    <location>
        <begin position="433"/>
        <end position="450"/>
    </location>
</feature>
<name>A0A0L6UG69_9BASI</name>
<keyword evidence="2" id="KW-1133">Transmembrane helix</keyword>
<dbReference type="EMBL" id="LAVV01011641">
    <property type="protein sequence ID" value="KNZ47526.1"/>
    <property type="molecule type" value="Genomic_DNA"/>
</dbReference>
<accession>A0A0L6UG69</accession>
<feature type="transmembrane region" description="Helical" evidence="2">
    <location>
        <begin position="490"/>
        <end position="512"/>
    </location>
</feature>
<sequence length="634" mass="72850">MKTLAGRNGLVLKSLEAESTYSNWFFMCLLDHLGNISGEVEAQRWLGGGKPDTPRVPQAVTGGLSPSSLGIPLTVYKAVTLVSTFFSWLIADATQPFGYLISSALLRPVILTCFFYLSVLYITDAHLRLEIRPCLCTKAIVINLGGHIYVLRCSHGFSLNRKPMNQDQKPHFTQVTLLRNKVVPTGAQDNSIFPHRRTNNQDTGEELAHTEQDPGPHTFNSIMEHHRHQKWQISQAHPATSPLLYTPLSQMEMMNPHSLDMARKILSCDNLYFPIARETFCSKDMSFMYPRKIIILYTQKDHVCTPLRQSPFINFTSILTIYPFFPITSSSWLSSQYSLPGSKGEARQLFFRWIASIHQIYKTQYSGDCTTTSLFFFFFLFFVYSVTCIDLYFLFPSLIHVFFVSFSLKDVPRGCIINFSFFLALWESPLSSISHPLCHLCLSVYIYVSIRKKPTKTYIYYPKEWQHGFSIAIHEIQAPRVSIGLKYQEAITLSRGCAISLVLVGIMIFPLVPKKHDDFNVLQLIILDSWDSLSEFVLSFIQFLNHSLLSLYQSSEPLLSVASQFSSSFLSLFLHNFKPRDRKIEQFSLDFRRGRGLVHFHTFNSRMINICIKNDNRFTMDRLLIQVNQLQWKN</sequence>
<feature type="transmembrane region" description="Helical" evidence="2">
    <location>
        <begin position="374"/>
        <end position="395"/>
    </location>
</feature>
<evidence type="ECO:0000313" key="3">
    <source>
        <dbReference type="EMBL" id="KNZ47526.1"/>
    </source>
</evidence>
<dbReference type="VEuPathDB" id="FungiDB:VP01_632g1"/>
<gene>
    <name evidence="3" type="ORF">VP01_632g1</name>
</gene>
<reference evidence="3 4" key="1">
    <citation type="submission" date="2015-08" db="EMBL/GenBank/DDBJ databases">
        <title>Next Generation Sequencing and Analysis of the Genome of Puccinia sorghi L Schw, the Causal Agent of Maize Common Rust.</title>
        <authorList>
            <person name="Rochi L."/>
            <person name="Burguener G."/>
            <person name="Darino M."/>
            <person name="Turjanski A."/>
            <person name="Kreff E."/>
            <person name="Dieguez M.J."/>
            <person name="Sacco F."/>
        </authorList>
    </citation>
    <scope>NUCLEOTIDE SEQUENCE [LARGE SCALE GENOMIC DNA]</scope>
    <source>
        <strain evidence="3 4">RO10H11247</strain>
    </source>
</reference>
<feature type="transmembrane region" description="Helical" evidence="2">
    <location>
        <begin position="97"/>
        <end position="122"/>
    </location>
</feature>
<dbReference type="AlphaFoldDB" id="A0A0L6UG69"/>
<protein>
    <submittedName>
        <fullName evidence="3">Uncharacterized protein</fullName>
    </submittedName>
</protein>
<feature type="transmembrane region" description="Helical" evidence="2">
    <location>
        <begin position="74"/>
        <end position="91"/>
    </location>
</feature>
<evidence type="ECO:0000313" key="4">
    <source>
        <dbReference type="Proteomes" id="UP000037035"/>
    </source>
</evidence>
<keyword evidence="2" id="KW-0812">Transmembrane</keyword>
<comment type="caution">
    <text evidence="3">The sequence shown here is derived from an EMBL/GenBank/DDBJ whole genome shotgun (WGS) entry which is preliminary data.</text>
</comment>
<evidence type="ECO:0000256" key="2">
    <source>
        <dbReference type="SAM" id="Phobius"/>
    </source>
</evidence>
<feature type="region of interest" description="Disordered" evidence="1">
    <location>
        <begin position="189"/>
        <end position="211"/>
    </location>
</feature>
<dbReference type="Proteomes" id="UP000037035">
    <property type="component" value="Unassembled WGS sequence"/>
</dbReference>
<evidence type="ECO:0000256" key="1">
    <source>
        <dbReference type="SAM" id="MobiDB-lite"/>
    </source>
</evidence>
<organism evidence="3 4">
    <name type="scientific">Puccinia sorghi</name>
    <dbReference type="NCBI Taxonomy" id="27349"/>
    <lineage>
        <taxon>Eukaryota</taxon>
        <taxon>Fungi</taxon>
        <taxon>Dikarya</taxon>
        <taxon>Basidiomycota</taxon>
        <taxon>Pucciniomycotina</taxon>
        <taxon>Pucciniomycetes</taxon>
        <taxon>Pucciniales</taxon>
        <taxon>Pucciniaceae</taxon>
        <taxon>Puccinia</taxon>
    </lineage>
</organism>
<keyword evidence="2" id="KW-0472">Membrane</keyword>
<proteinExistence type="predicted"/>